<evidence type="ECO:0000256" key="3">
    <source>
        <dbReference type="ARBA" id="ARBA00022737"/>
    </source>
</evidence>
<evidence type="ECO:0000256" key="1">
    <source>
        <dbReference type="ARBA" id="ARBA00022669"/>
    </source>
</evidence>
<feature type="domain" description="Chitin-binding type-2" evidence="7">
    <location>
        <begin position="355"/>
        <end position="412"/>
    </location>
</feature>
<feature type="domain" description="Chitin-binding type-2" evidence="7">
    <location>
        <begin position="191"/>
        <end position="245"/>
    </location>
</feature>
<evidence type="ECO:0000259" key="7">
    <source>
        <dbReference type="PROSITE" id="PS50940"/>
    </source>
</evidence>
<sequence>MRGEKMSQSKHLQFAFSLWLALSVLIGSLNAECCQDGEQKIDEDDCTKYYVCCSGKFVQKSCDSGDWWNWASGECEQDNGQCNGSPTCTEGELQEDPTDCAGYLKCVNGSLVSQKCLDQSYFNVNLGVCTPDTDGVCVGCVEGSTEADSTDCTKYKLCSGGKLVSKSCGTGNYWNAEKSSCEKDNGECNGSPSCTEGELQEDPTDCAGYLKCVNGNLVSQKCLDQSYFNVNLGVCTPDTDGVCVGCVEGSTEADSTDCTKYKLCSGGKLVSKSCPSGNYWNAEKSSCEKDNGECNGSPSCTEGELDVNAADCAGYLECIHGSLVARKCPDLNYFNATQKKCIVDTEGVCISKVCDPECCDKPNNWIGPVDKNCSAFTQCVYGNKFEQTCPNNLQFNPLTLDCDFPENVNCEDGSAPPSGPNAGPSGTYCESQGRCVGQRDGTMFGDASNKCSSAYVVCQCECEVDFNCSNGLLYNPLFKVCDWPANVEC</sequence>
<dbReference type="GO" id="GO:0008061">
    <property type="term" value="F:chitin binding"/>
    <property type="evidence" value="ECO:0007669"/>
    <property type="project" value="UniProtKB-KW"/>
</dbReference>
<feature type="domain" description="Chitin-binding type-2" evidence="7">
    <location>
        <begin position="140"/>
        <end position="190"/>
    </location>
</feature>
<feature type="chain" id="PRO_5017178045" evidence="6">
    <location>
        <begin position="32"/>
        <end position="489"/>
    </location>
</feature>
<feature type="signal peptide" evidence="6">
    <location>
        <begin position="1"/>
        <end position="31"/>
    </location>
</feature>
<dbReference type="OrthoDB" id="6059830at2759"/>
<gene>
    <name evidence="8" type="ORF">DGUA_6G014485</name>
</gene>
<dbReference type="PANTHER" id="PTHR23301">
    <property type="entry name" value="CHITIN BINDING PERITROPHIN-A"/>
    <property type="match status" value="1"/>
</dbReference>
<accession>A0A3B0K989</accession>
<keyword evidence="2 6" id="KW-0732">Signal</keyword>
<feature type="domain" description="Chitin-binding type-2" evidence="7">
    <location>
        <begin position="31"/>
        <end position="84"/>
    </location>
</feature>
<feature type="domain" description="Chitin-binding type-2" evidence="7">
    <location>
        <begin position="297"/>
        <end position="351"/>
    </location>
</feature>
<feature type="domain" description="Chitin-binding type-2" evidence="7">
    <location>
        <begin position="85"/>
        <end position="139"/>
    </location>
</feature>
<evidence type="ECO:0000256" key="6">
    <source>
        <dbReference type="SAM" id="SignalP"/>
    </source>
</evidence>
<dbReference type="PANTHER" id="PTHR23301:SF106">
    <property type="entry name" value="CHITIN-BINDING TYPE-2 DOMAIN-CONTAINING PROTEIN-RELATED"/>
    <property type="match status" value="1"/>
</dbReference>
<reference evidence="9" key="1">
    <citation type="submission" date="2018-01" db="EMBL/GenBank/DDBJ databases">
        <authorList>
            <person name="Alioto T."/>
            <person name="Alioto T."/>
        </authorList>
    </citation>
    <scope>NUCLEOTIDE SEQUENCE [LARGE SCALE GENOMIC DNA]</scope>
</reference>
<dbReference type="EMBL" id="OUUW01000009">
    <property type="protein sequence ID" value="SPP84680.1"/>
    <property type="molecule type" value="Genomic_DNA"/>
</dbReference>
<dbReference type="GO" id="GO:0005576">
    <property type="term" value="C:extracellular region"/>
    <property type="evidence" value="ECO:0007669"/>
    <property type="project" value="InterPro"/>
</dbReference>
<keyword evidence="5" id="KW-0325">Glycoprotein</keyword>
<dbReference type="SUPFAM" id="SSF57625">
    <property type="entry name" value="Invertebrate chitin-binding proteins"/>
    <property type="match status" value="8"/>
</dbReference>
<feature type="domain" description="Chitin-binding type-2" evidence="7">
    <location>
        <begin position="432"/>
        <end position="489"/>
    </location>
</feature>
<organism evidence="8 9">
    <name type="scientific">Drosophila guanche</name>
    <name type="common">Fruit fly</name>
    <dbReference type="NCBI Taxonomy" id="7266"/>
    <lineage>
        <taxon>Eukaryota</taxon>
        <taxon>Metazoa</taxon>
        <taxon>Ecdysozoa</taxon>
        <taxon>Arthropoda</taxon>
        <taxon>Hexapoda</taxon>
        <taxon>Insecta</taxon>
        <taxon>Pterygota</taxon>
        <taxon>Neoptera</taxon>
        <taxon>Endopterygota</taxon>
        <taxon>Diptera</taxon>
        <taxon>Brachycera</taxon>
        <taxon>Muscomorpha</taxon>
        <taxon>Ephydroidea</taxon>
        <taxon>Drosophilidae</taxon>
        <taxon>Drosophila</taxon>
        <taxon>Sophophora</taxon>
    </lineage>
</organism>
<dbReference type="PROSITE" id="PS50940">
    <property type="entry name" value="CHIT_BIND_II"/>
    <property type="match status" value="8"/>
</dbReference>
<dbReference type="AlphaFoldDB" id="A0A3B0K989"/>
<dbReference type="Proteomes" id="UP000268350">
    <property type="component" value="Unassembled WGS sequence"/>
</dbReference>
<keyword evidence="9" id="KW-1185">Reference proteome</keyword>
<dbReference type="InterPro" id="IPR036508">
    <property type="entry name" value="Chitin-bd_dom_sf"/>
</dbReference>
<protein>
    <submittedName>
        <fullName evidence="8">Blast:Peritrophin-44</fullName>
    </submittedName>
</protein>
<keyword evidence="4" id="KW-1015">Disulfide bond</keyword>
<evidence type="ECO:0000313" key="9">
    <source>
        <dbReference type="Proteomes" id="UP000268350"/>
    </source>
</evidence>
<name>A0A3B0K989_DROGU</name>
<evidence type="ECO:0000256" key="5">
    <source>
        <dbReference type="ARBA" id="ARBA00023180"/>
    </source>
</evidence>
<evidence type="ECO:0000256" key="2">
    <source>
        <dbReference type="ARBA" id="ARBA00022729"/>
    </source>
</evidence>
<dbReference type="Pfam" id="PF01607">
    <property type="entry name" value="CBM_14"/>
    <property type="match status" value="6"/>
</dbReference>
<feature type="domain" description="Chitin-binding type-2" evidence="7">
    <location>
        <begin position="246"/>
        <end position="296"/>
    </location>
</feature>
<keyword evidence="1" id="KW-0147">Chitin-binding</keyword>
<dbReference type="SMART" id="SM00494">
    <property type="entry name" value="ChtBD2"/>
    <property type="match status" value="8"/>
</dbReference>
<dbReference type="InterPro" id="IPR051940">
    <property type="entry name" value="Chitin_bind-dev_reg"/>
</dbReference>
<evidence type="ECO:0000256" key="4">
    <source>
        <dbReference type="ARBA" id="ARBA00023157"/>
    </source>
</evidence>
<dbReference type="InterPro" id="IPR002557">
    <property type="entry name" value="Chitin-bd_dom"/>
</dbReference>
<dbReference type="Gene3D" id="2.170.140.10">
    <property type="entry name" value="Chitin binding domain"/>
    <property type="match status" value="8"/>
</dbReference>
<evidence type="ECO:0000313" key="8">
    <source>
        <dbReference type="EMBL" id="SPP84680.1"/>
    </source>
</evidence>
<proteinExistence type="predicted"/>
<keyword evidence="3" id="KW-0677">Repeat</keyword>
<dbReference type="STRING" id="7266.A0A3B0K989"/>